<evidence type="ECO:0000313" key="11">
    <source>
        <dbReference type="Proteomes" id="UP000410492"/>
    </source>
</evidence>
<feature type="domain" description="V-type proton ATPase subunit S1 luminal" evidence="8">
    <location>
        <begin position="231"/>
        <end position="333"/>
    </location>
</feature>
<dbReference type="Proteomes" id="UP000410492">
    <property type="component" value="Unassembled WGS sequence"/>
</dbReference>
<comment type="subcellular location">
    <subcellularLocation>
        <location evidence="1">Membrane</location>
        <topology evidence="1">Single-pass membrane protein</topology>
    </subcellularLocation>
</comment>
<dbReference type="InterPro" id="IPR008388">
    <property type="entry name" value="Ac45_acc_su"/>
</dbReference>
<dbReference type="AlphaFoldDB" id="A0A653CR84"/>
<evidence type="ECO:0000259" key="8">
    <source>
        <dbReference type="Pfam" id="PF05827"/>
    </source>
</evidence>
<dbReference type="EMBL" id="CAACVG010008609">
    <property type="protein sequence ID" value="VEN50451.1"/>
    <property type="molecule type" value="Genomic_DNA"/>
</dbReference>
<dbReference type="Gene3D" id="2.40.160.110">
    <property type="match status" value="1"/>
</dbReference>
<keyword evidence="11" id="KW-1185">Reference proteome</keyword>
<gene>
    <name evidence="10" type="ORF">CALMAC_LOCUS11217</name>
</gene>
<evidence type="ECO:0000256" key="4">
    <source>
        <dbReference type="ARBA" id="ARBA00022989"/>
    </source>
</evidence>
<dbReference type="Pfam" id="PF20520">
    <property type="entry name" value="Ac45-VOA1_TM"/>
    <property type="match status" value="1"/>
</dbReference>
<name>A0A653CR84_CALMS</name>
<evidence type="ECO:0000256" key="1">
    <source>
        <dbReference type="ARBA" id="ARBA00004167"/>
    </source>
</evidence>
<dbReference type="GO" id="GO:0033176">
    <property type="term" value="C:proton-transporting V-type ATPase complex"/>
    <property type="evidence" value="ECO:0007669"/>
    <property type="project" value="TreeGrafter"/>
</dbReference>
<proteinExistence type="inferred from homology"/>
<dbReference type="Pfam" id="PF05827">
    <property type="entry name" value="VAS1_LD"/>
    <property type="match status" value="1"/>
</dbReference>
<dbReference type="InterPro" id="IPR046756">
    <property type="entry name" value="VAS1/VOA1_TM"/>
</dbReference>
<evidence type="ECO:0000259" key="9">
    <source>
        <dbReference type="Pfam" id="PF20520"/>
    </source>
</evidence>
<feature type="signal peptide" evidence="7">
    <location>
        <begin position="1"/>
        <end position="22"/>
    </location>
</feature>
<evidence type="ECO:0008006" key="12">
    <source>
        <dbReference type="Google" id="ProtNLM"/>
    </source>
</evidence>
<sequence>MELYRSLLAILSLFLVFTVINSTEFVPVYMWSSARANAKVPGLHKISEDSFRDGMLDWLNRDKAFILVFSEETLSPEDFAQYDRSGGILYSNLAKLRQSQKVSYLPYVQNPIRALKHLNVAIHEVPVEKLINENFDIPATDILIVNLNDAKDFEDRLDMLKRHDTVVARIYEKVLKNHKNVLALYTAQHTSWVSSENVQSRKVRSVDDAKDNAKFHQTKNAFIYYSKAEYLDNAKADKKREPVAFTDFSSVFTNESLTLTFKGGKVEVSFNFNNSNGYYELVEPVELQIDSTVHKITSSSEMYAPNSFSYHCGDQVFSNGNFSLFFTDFQVELFFGSLPNKTMFSDAYDCVGFTSVPIWSGLFVTSILLFIMTFGITMMMDIRTMDRFDDAKGKTITINAE</sequence>
<evidence type="ECO:0000256" key="6">
    <source>
        <dbReference type="SAM" id="Phobius"/>
    </source>
</evidence>
<accession>A0A653CR84</accession>
<dbReference type="GO" id="GO:0030641">
    <property type="term" value="P:regulation of cellular pH"/>
    <property type="evidence" value="ECO:0007669"/>
    <property type="project" value="TreeGrafter"/>
</dbReference>
<evidence type="ECO:0000256" key="5">
    <source>
        <dbReference type="ARBA" id="ARBA00023136"/>
    </source>
</evidence>
<keyword evidence="7" id="KW-0732">Signal</keyword>
<feature type="chain" id="PRO_5025008269" description="V-type proton ATPase subunit S1" evidence="7">
    <location>
        <begin position="23"/>
        <end position="401"/>
    </location>
</feature>
<feature type="domain" description="V-type proton ATPase subunit S1/VOA1 transmembrane" evidence="9">
    <location>
        <begin position="352"/>
        <end position="390"/>
    </location>
</feature>
<protein>
    <recommendedName>
        <fullName evidence="12">V-type proton ATPase subunit S1</fullName>
    </recommendedName>
</protein>
<keyword evidence="5 6" id="KW-0472">Membrane</keyword>
<feature type="transmembrane region" description="Helical" evidence="6">
    <location>
        <begin position="358"/>
        <end position="378"/>
    </location>
</feature>
<keyword evidence="4 6" id="KW-1133">Transmembrane helix</keyword>
<reference evidence="10 11" key="1">
    <citation type="submission" date="2019-01" db="EMBL/GenBank/DDBJ databases">
        <authorList>
            <person name="Sayadi A."/>
        </authorList>
    </citation>
    <scope>NUCLEOTIDE SEQUENCE [LARGE SCALE GENOMIC DNA]</scope>
</reference>
<evidence type="ECO:0000256" key="2">
    <source>
        <dbReference type="ARBA" id="ARBA00009037"/>
    </source>
</evidence>
<comment type="similarity">
    <text evidence="2">Belongs to the vacuolar ATPase subunit S1 family.</text>
</comment>
<dbReference type="GO" id="GO:0001671">
    <property type="term" value="F:ATPase activator activity"/>
    <property type="evidence" value="ECO:0007669"/>
    <property type="project" value="TreeGrafter"/>
</dbReference>
<evidence type="ECO:0000256" key="3">
    <source>
        <dbReference type="ARBA" id="ARBA00022692"/>
    </source>
</evidence>
<dbReference type="PANTHER" id="PTHR12471">
    <property type="entry name" value="VACUOLAR ATP SYNTHASE SUBUNIT S1"/>
    <property type="match status" value="1"/>
</dbReference>
<dbReference type="PANTHER" id="PTHR12471:SF7">
    <property type="entry name" value="V-TYPE PROTON ATPASE SUBUNIT S1"/>
    <property type="match status" value="1"/>
</dbReference>
<evidence type="ECO:0000256" key="7">
    <source>
        <dbReference type="SAM" id="SignalP"/>
    </source>
</evidence>
<keyword evidence="3 6" id="KW-0812">Transmembrane</keyword>
<dbReference type="OrthoDB" id="9985059at2759"/>
<evidence type="ECO:0000313" key="10">
    <source>
        <dbReference type="EMBL" id="VEN50451.1"/>
    </source>
</evidence>
<dbReference type="InterPro" id="IPR046755">
    <property type="entry name" value="VAS1_LD"/>
</dbReference>
<organism evidence="10 11">
    <name type="scientific">Callosobruchus maculatus</name>
    <name type="common">Southern cowpea weevil</name>
    <name type="synonym">Pulse bruchid</name>
    <dbReference type="NCBI Taxonomy" id="64391"/>
    <lineage>
        <taxon>Eukaryota</taxon>
        <taxon>Metazoa</taxon>
        <taxon>Ecdysozoa</taxon>
        <taxon>Arthropoda</taxon>
        <taxon>Hexapoda</taxon>
        <taxon>Insecta</taxon>
        <taxon>Pterygota</taxon>
        <taxon>Neoptera</taxon>
        <taxon>Endopterygota</taxon>
        <taxon>Coleoptera</taxon>
        <taxon>Polyphaga</taxon>
        <taxon>Cucujiformia</taxon>
        <taxon>Chrysomeloidea</taxon>
        <taxon>Chrysomelidae</taxon>
        <taxon>Bruchinae</taxon>
        <taxon>Bruchini</taxon>
        <taxon>Callosobruchus</taxon>
    </lineage>
</organism>